<evidence type="ECO:0000313" key="3">
    <source>
        <dbReference type="Proteomes" id="UP001177023"/>
    </source>
</evidence>
<organism evidence="2 3">
    <name type="scientific">Mesorhabditis spiculigera</name>
    <dbReference type="NCBI Taxonomy" id="96644"/>
    <lineage>
        <taxon>Eukaryota</taxon>
        <taxon>Metazoa</taxon>
        <taxon>Ecdysozoa</taxon>
        <taxon>Nematoda</taxon>
        <taxon>Chromadorea</taxon>
        <taxon>Rhabditida</taxon>
        <taxon>Rhabditina</taxon>
        <taxon>Rhabditomorpha</taxon>
        <taxon>Rhabditoidea</taxon>
        <taxon>Rhabditidae</taxon>
        <taxon>Mesorhabditinae</taxon>
        <taxon>Mesorhabditis</taxon>
    </lineage>
</organism>
<reference evidence="2" key="1">
    <citation type="submission" date="2023-06" db="EMBL/GenBank/DDBJ databases">
        <authorList>
            <person name="Delattre M."/>
        </authorList>
    </citation>
    <scope>NUCLEOTIDE SEQUENCE</scope>
    <source>
        <strain evidence="2">AF72</strain>
    </source>
</reference>
<feature type="region of interest" description="Disordered" evidence="1">
    <location>
        <begin position="54"/>
        <end position="84"/>
    </location>
</feature>
<comment type="caution">
    <text evidence="2">The sequence shown here is derived from an EMBL/GenBank/DDBJ whole genome shotgun (WGS) entry which is preliminary data.</text>
</comment>
<feature type="compositionally biased region" description="Polar residues" evidence="1">
    <location>
        <begin position="328"/>
        <end position="343"/>
    </location>
</feature>
<dbReference type="Proteomes" id="UP001177023">
    <property type="component" value="Unassembled WGS sequence"/>
</dbReference>
<sequence length="551" mass="60244">MLEKRRKARDSITSKSSPELHAVPKKSRLKALFRGILRVPSNSKRYDCQPVAAVLPSPDKGVDKSVDRSAANSSVSSNKSIPTAIKNNENLRRLLHGSTATPIAQTSYTNSEFNESRDSLSKEPSSLMSDYGSSPLTEGLSRSMSALNIGGGEGQKLRDLFVRRANSMNTQNTPVARIRHLSARTEPMIPEVAENGAFENYELPVESPAVEQLPYDGVGSTDDLFSTSITPHAADNMTSSTPSDGPSVPNTVLQRNTSTGSMLGKISGRLRPRSGHNATTNTPTSIYATTSRQGSFTAPGSNNASMLSRRDTMDSQTKAPTQKRRRFSNASSYKNGQQATASGAHSEAVEREKLARFQARCKVYEGLTAMVVDNSDGLYAIIIDATMDGKPYSKFSRAVTKYFCIEALLEKAVAEARLNPFAKVAEMNLQESGIYFIAALVREPWDLTQRNSVVLARSGYSATITRGIQLGLNELMMGACFSQSDGLERDLAEAFLRTVFFEINSNELQQLYVNVFARNTADFEVLMEVRQKIEHEKACLVQRSNSLGSNA</sequence>
<gene>
    <name evidence="2" type="ORF">MSPICULIGERA_LOCUS13713</name>
</gene>
<dbReference type="EMBL" id="CATQJA010002637">
    <property type="protein sequence ID" value="CAJ0575402.1"/>
    <property type="molecule type" value="Genomic_DNA"/>
</dbReference>
<evidence type="ECO:0000313" key="2">
    <source>
        <dbReference type="EMBL" id="CAJ0575402.1"/>
    </source>
</evidence>
<protein>
    <submittedName>
        <fullName evidence="2">Uncharacterized protein</fullName>
    </submittedName>
</protein>
<accession>A0AA36G0U6</accession>
<feature type="compositionally biased region" description="Polar residues" evidence="1">
    <location>
        <begin position="122"/>
        <end position="136"/>
    </location>
</feature>
<feature type="compositionally biased region" description="Polar residues" evidence="1">
    <location>
        <begin position="276"/>
        <end position="306"/>
    </location>
</feature>
<feature type="region of interest" description="Disordered" evidence="1">
    <location>
        <begin position="1"/>
        <end position="23"/>
    </location>
</feature>
<feature type="compositionally biased region" description="Polar residues" evidence="1">
    <location>
        <begin position="98"/>
        <end position="113"/>
    </location>
</feature>
<feature type="non-terminal residue" evidence="2">
    <location>
        <position position="551"/>
    </location>
</feature>
<evidence type="ECO:0000256" key="1">
    <source>
        <dbReference type="SAM" id="MobiDB-lite"/>
    </source>
</evidence>
<dbReference type="AlphaFoldDB" id="A0AA36G0U6"/>
<feature type="compositionally biased region" description="Polar residues" evidence="1">
    <location>
        <begin position="231"/>
        <end position="261"/>
    </location>
</feature>
<feature type="compositionally biased region" description="Low complexity" evidence="1">
    <location>
        <begin position="68"/>
        <end position="80"/>
    </location>
</feature>
<keyword evidence="3" id="KW-1185">Reference proteome</keyword>
<feature type="region of interest" description="Disordered" evidence="1">
    <location>
        <begin position="98"/>
        <end position="136"/>
    </location>
</feature>
<proteinExistence type="predicted"/>
<feature type="region of interest" description="Disordered" evidence="1">
    <location>
        <begin position="231"/>
        <end position="347"/>
    </location>
</feature>
<name>A0AA36G0U6_9BILA</name>